<sequence>MKLKYYLRGIGVGILFSTLILTVANQSPSKKTLSDEEIINRAKELGMVEKTDKLTGLLSTPTPTVWQQDTSGQEPDKEPITDEKSVDNLNAEKLADEKEAADNAVIPSVTVEITQIPAPTEEAPLDTEQEDVFSVQKVRVEIKSGMTSEGVAKLLMEKGVIEDAEGFNQYLKQNDYTRDIKIGNYEIEMLSSYKDIADKIIFK</sequence>
<name>A0A6S6QX57_9FIRM</name>
<feature type="compositionally biased region" description="Polar residues" evidence="1">
    <location>
        <begin position="58"/>
        <end position="73"/>
    </location>
</feature>
<feature type="compositionally biased region" description="Basic and acidic residues" evidence="1">
    <location>
        <begin position="74"/>
        <end position="86"/>
    </location>
</feature>
<dbReference type="AlphaFoldDB" id="A0A6S6QX57"/>
<dbReference type="Gene3D" id="3.30.1490.480">
    <property type="entry name" value="Endolytic murein transglycosylase"/>
    <property type="match status" value="1"/>
</dbReference>
<evidence type="ECO:0000256" key="1">
    <source>
        <dbReference type="SAM" id="MobiDB-lite"/>
    </source>
</evidence>
<evidence type="ECO:0000313" key="3">
    <source>
        <dbReference type="Proteomes" id="UP000515561"/>
    </source>
</evidence>
<reference evidence="2 3" key="1">
    <citation type="journal article" date="2016" name="Int. J. Syst. Evol. Microbiol.">
        <title>Descriptions of Anaerotaenia torta gen. nov., sp. nov. and Anaerocolumna cellulosilytica gen. nov., sp. nov. isolated from a methanogenic reactor of cattle waste.</title>
        <authorList>
            <person name="Uek A."/>
            <person name="Ohtaki Y."/>
            <person name="Kaku N."/>
            <person name="Ueki K."/>
        </authorList>
    </citation>
    <scope>NUCLEOTIDE SEQUENCE [LARGE SCALE GENOMIC DNA]</scope>
    <source>
        <strain evidence="2 3">SN021</strain>
    </source>
</reference>
<feature type="region of interest" description="Disordered" evidence="1">
    <location>
        <begin position="58"/>
        <end position="87"/>
    </location>
</feature>
<dbReference type="Proteomes" id="UP000515561">
    <property type="component" value="Chromosome"/>
</dbReference>
<proteinExistence type="predicted"/>
<protein>
    <submittedName>
        <fullName evidence="2">Uncharacterized protein</fullName>
    </submittedName>
</protein>
<dbReference type="EMBL" id="AP023367">
    <property type="protein sequence ID" value="BCJ95214.1"/>
    <property type="molecule type" value="Genomic_DNA"/>
</dbReference>
<organism evidence="2 3">
    <name type="scientific">Anaerocolumna cellulosilytica</name>
    <dbReference type="NCBI Taxonomy" id="433286"/>
    <lineage>
        <taxon>Bacteria</taxon>
        <taxon>Bacillati</taxon>
        <taxon>Bacillota</taxon>
        <taxon>Clostridia</taxon>
        <taxon>Lachnospirales</taxon>
        <taxon>Lachnospiraceae</taxon>
        <taxon>Anaerocolumna</taxon>
    </lineage>
</organism>
<dbReference type="RefSeq" id="WP_184093870.1">
    <property type="nucleotide sequence ID" value="NZ_AP023367.1"/>
</dbReference>
<accession>A0A6S6QX57</accession>
<evidence type="ECO:0000313" key="2">
    <source>
        <dbReference type="EMBL" id="BCJ95214.1"/>
    </source>
</evidence>
<keyword evidence="3" id="KW-1185">Reference proteome</keyword>
<gene>
    <name evidence="2" type="ORF">acsn021_27830</name>
</gene>
<dbReference type="KEGG" id="acel:acsn021_27830"/>